<evidence type="ECO:0000256" key="4">
    <source>
        <dbReference type="ARBA" id="ARBA00023163"/>
    </source>
</evidence>
<dbReference type="Proteomes" id="UP000029121">
    <property type="component" value="Unassembled WGS sequence"/>
</dbReference>
<organism evidence="10 11">
    <name type="scientific">Capsella rubella</name>
    <dbReference type="NCBI Taxonomy" id="81985"/>
    <lineage>
        <taxon>Eukaryota</taxon>
        <taxon>Viridiplantae</taxon>
        <taxon>Streptophyta</taxon>
        <taxon>Embryophyta</taxon>
        <taxon>Tracheophyta</taxon>
        <taxon>Spermatophyta</taxon>
        <taxon>Magnoliopsida</taxon>
        <taxon>eudicotyledons</taxon>
        <taxon>Gunneridae</taxon>
        <taxon>Pentapetalae</taxon>
        <taxon>rosids</taxon>
        <taxon>malvids</taxon>
        <taxon>Brassicales</taxon>
        <taxon>Brassicaceae</taxon>
        <taxon>Camelineae</taxon>
        <taxon>Capsella</taxon>
    </lineage>
</organism>
<evidence type="ECO:0000259" key="8">
    <source>
        <dbReference type="PROSITE" id="PS51293"/>
    </source>
</evidence>
<dbReference type="EMBL" id="KB870808">
    <property type="protein sequence ID" value="EOA27596.1"/>
    <property type="molecule type" value="Genomic_DNA"/>
</dbReference>
<feature type="domain" description="SANT" evidence="8">
    <location>
        <begin position="24"/>
        <end position="79"/>
    </location>
</feature>
<feature type="domain" description="SANT" evidence="8">
    <location>
        <begin position="143"/>
        <end position="191"/>
    </location>
</feature>
<evidence type="ECO:0000256" key="1">
    <source>
        <dbReference type="ARBA" id="ARBA00004123"/>
    </source>
</evidence>
<dbReference type="PANTHER" id="PTHR44042:SF58">
    <property type="entry name" value="DUPLICATED HOMEODOMAIN-LIKE SUPERFAMILY PROTEIN"/>
    <property type="match status" value="1"/>
</dbReference>
<protein>
    <submittedName>
        <fullName evidence="10">Uncharacterized protein</fullName>
    </submittedName>
</protein>
<feature type="domain" description="HTH myb-type" evidence="9">
    <location>
        <begin position="135"/>
        <end position="191"/>
    </location>
</feature>
<dbReference type="KEGG" id="crb:17889549"/>
<dbReference type="AlphaFoldDB" id="R0FXY9"/>
<keyword evidence="3" id="KW-0238">DNA-binding</keyword>
<evidence type="ECO:0000256" key="2">
    <source>
        <dbReference type="ARBA" id="ARBA00023015"/>
    </source>
</evidence>
<gene>
    <name evidence="10" type="ORF">CARUB_v10023736mg</name>
</gene>
<keyword evidence="4" id="KW-0804">Transcription</keyword>
<feature type="compositionally biased region" description="Low complexity" evidence="6">
    <location>
        <begin position="211"/>
        <end position="227"/>
    </location>
</feature>
<evidence type="ECO:0000259" key="7">
    <source>
        <dbReference type="PROSITE" id="PS50090"/>
    </source>
</evidence>
<dbReference type="SMART" id="SM00717">
    <property type="entry name" value="SANT"/>
    <property type="match status" value="2"/>
</dbReference>
<dbReference type="CDD" id="cd00167">
    <property type="entry name" value="SANT"/>
    <property type="match status" value="2"/>
</dbReference>
<dbReference type="PANTHER" id="PTHR44042">
    <property type="entry name" value="DUPLICATED HOMEODOMAIN-LIKE SUPERFAMILY PROTEIN-RELATED"/>
    <property type="match status" value="1"/>
</dbReference>
<dbReference type="FunFam" id="1.10.10.60:FF:000009">
    <property type="entry name" value="transcription factor MYB1R1"/>
    <property type="match status" value="1"/>
</dbReference>
<dbReference type="PROSITE" id="PS51293">
    <property type="entry name" value="SANT"/>
    <property type="match status" value="2"/>
</dbReference>
<dbReference type="GO" id="GO:0005634">
    <property type="term" value="C:nucleus"/>
    <property type="evidence" value="ECO:0007669"/>
    <property type="project" value="UniProtKB-SubCell"/>
</dbReference>
<evidence type="ECO:0000259" key="9">
    <source>
        <dbReference type="PROSITE" id="PS51294"/>
    </source>
</evidence>
<reference evidence="11" key="1">
    <citation type="journal article" date="2013" name="Nat. Genet.">
        <title>The Capsella rubella genome and the genomic consequences of rapid mating system evolution.</title>
        <authorList>
            <person name="Slotte T."/>
            <person name="Hazzouri K.M."/>
            <person name="Agren J.A."/>
            <person name="Koenig D."/>
            <person name="Maumus F."/>
            <person name="Guo Y.L."/>
            <person name="Steige K."/>
            <person name="Platts A.E."/>
            <person name="Escobar J.S."/>
            <person name="Newman L.K."/>
            <person name="Wang W."/>
            <person name="Mandakova T."/>
            <person name="Vello E."/>
            <person name="Smith L.M."/>
            <person name="Henz S.R."/>
            <person name="Steffen J."/>
            <person name="Takuno S."/>
            <person name="Brandvain Y."/>
            <person name="Coop G."/>
            <person name="Andolfatto P."/>
            <person name="Hu T.T."/>
            <person name="Blanchette M."/>
            <person name="Clark R.M."/>
            <person name="Quesneville H."/>
            <person name="Nordborg M."/>
            <person name="Gaut B.S."/>
            <person name="Lysak M.A."/>
            <person name="Jenkins J."/>
            <person name="Grimwood J."/>
            <person name="Chapman J."/>
            <person name="Prochnik S."/>
            <person name="Shu S."/>
            <person name="Rokhsar D."/>
            <person name="Schmutz J."/>
            <person name="Weigel D."/>
            <person name="Wright S.I."/>
        </authorList>
    </citation>
    <scope>NUCLEOTIDE SEQUENCE [LARGE SCALE GENOMIC DNA]</scope>
    <source>
        <strain evidence="11">cv. Monte Gargano</strain>
    </source>
</reference>
<dbReference type="STRING" id="81985.R0FXY9"/>
<feature type="domain" description="Myb-like" evidence="7">
    <location>
        <begin position="135"/>
        <end position="187"/>
    </location>
</feature>
<dbReference type="eggNOG" id="KOG0724">
    <property type="taxonomic scope" value="Eukaryota"/>
</dbReference>
<keyword evidence="2" id="KW-0805">Transcription regulation</keyword>
<dbReference type="InterPro" id="IPR001005">
    <property type="entry name" value="SANT/Myb"/>
</dbReference>
<proteinExistence type="predicted"/>
<dbReference type="InterPro" id="IPR017884">
    <property type="entry name" value="SANT_dom"/>
</dbReference>
<accession>R0FXY9</accession>
<dbReference type="Gene3D" id="1.10.10.60">
    <property type="entry name" value="Homeodomain-like"/>
    <property type="match status" value="2"/>
</dbReference>
<name>R0FXY9_9BRAS</name>
<dbReference type="InterPro" id="IPR006447">
    <property type="entry name" value="Myb_dom_plants"/>
</dbReference>
<dbReference type="SUPFAM" id="SSF46689">
    <property type="entry name" value="Homeodomain-like"/>
    <property type="match status" value="2"/>
</dbReference>
<sequence>MNRGIQVMSPATYLETSNWLFQENRGTKWTAEENKKFENALAFYDKDTPDRWFKVAAMLPGKTVGDVIKQYRELEEDVSDIEAGLIPIPGYASDSFTLDWGGCDGAAGNNGFNMNGYYFAAAGGKRGSAARTAEHERKKGVPWTEEEHRQFLMGLKKYGKGDWRNIARNFVTTRTPTQVASHAQKYFIRQVNGGKDKRRSSIHDITTVNIPDSPDAAATDNATSNAPCSPPSVGGGSQQEASEWEGQPLYDETAAAFYNQNAFQETLLGMSSTPYMAKLQEQSFLNASHFEPYNAYLQM</sequence>
<dbReference type="GO" id="GO:0010468">
    <property type="term" value="P:regulation of gene expression"/>
    <property type="evidence" value="ECO:0007669"/>
    <property type="project" value="UniProtKB-ARBA"/>
</dbReference>
<dbReference type="NCBIfam" id="TIGR01557">
    <property type="entry name" value="myb_SHAQKYF"/>
    <property type="match status" value="1"/>
</dbReference>
<evidence type="ECO:0000256" key="6">
    <source>
        <dbReference type="SAM" id="MobiDB-lite"/>
    </source>
</evidence>
<keyword evidence="11" id="KW-1185">Reference proteome</keyword>
<evidence type="ECO:0000313" key="10">
    <source>
        <dbReference type="EMBL" id="EOA27596.1"/>
    </source>
</evidence>
<evidence type="ECO:0000256" key="5">
    <source>
        <dbReference type="ARBA" id="ARBA00023242"/>
    </source>
</evidence>
<evidence type="ECO:0000313" key="11">
    <source>
        <dbReference type="Proteomes" id="UP000029121"/>
    </source>
</evidence>
<feature type="region of interest" description="Disordered" evidence="6">
    <location>
        <begin position="207"/>
        <end position="244"/>
    </location>
</feature>
<dbReference type="OrthoDB" id="118550at2759"/>
<dbReference type="InterPro" id="IPR017930">
    <property type="entry name" value="Myb_dom"/>
</dbReference>
<dbReference type="PROSITE" id="PS51294">
    <property type="entry name" value="HTH_MYB"/>
    <property type="match status" value="1"/>
</dbReference>
<dbReference type="FunFam" id="1.10.10.60:FF:000154">
    <property type="entry name" value="Transcription factor SRM1"/>
    <property type="match status" value="1"/>
</dbReference>
<dbReference type="InterPro" id="IPR009057">
    <property type="entry name" value="Homeodomain-like_sf"/>
</dbReference>
<comment type="subcellular location">
    <subcellularLocation>
        <location evidence="1">Nucleus</location>
    </subcellularLocation>
</comment>
<evidence type="ECO:0000256" key="3">
    <source>
        <dbReference type="ARBA" id="ARBA00023125"/>
    </source>
</evidence>
<dbReference type="GO" id="GO:0003677">
    <property type="term" value="F:DNA binding"/>
    <property type="evidence" value="ECO:0007669"/>
    <property type="project" value="UniProtKB-KW"/>
</dbReference>
<keyword evidence="5" id="KW-0539">Nucleus</keyword>
<dbReference type="Pfam" id="PF00249">
    <property type="entry name" value="Myb_DNA-binding"/>
    <property type="match status" value="2"/>
</dbReference>
<dbReference type="PROSITE" id="PS50090">
    <property type="entry name" value="MYB_LIKE"/>
    <property type="match status" value="1"/>
</dbReference>